<dbReference type="InterPro" id="IPR002938">
    <property type="entry name" value="FAD-bd"/>
</dbReference>
<dbReference type="InterPro" id="IPR036188">
    <property type="entry name" value="FAD/NAD-bd_sf"/>
</dbReference>
<name>E3LPY2_CAERE</name>
<dbReference type="PANTHER" id="PTHR46028:SF1">
    <property type="entry name" value="FAD-BINDING DOMAIN-CONTAINING PROTEIN"/>
    <property type="match status" value="1"/>
</dbReference>
<evidence type="ECO:0000256" key="2">
    <source>
        <dbReference type="SAM" id="Phobius"/>
    </source>
</evidence>
<dbReference type="Proteomes" id="UP000008281">
    <property type="component" value="Unassembled WGS sequence"/>
</dbReference>
<dbReference type="GO" id="GO:0005741">
    <property type="term" value="C:mitochondrial outer membrane"/>
    <property type="evidence" value="ECO:0007669"/>
    <property type="project" value="TreeGrafter"/>
</dbReference>
<protein>
    <recommendedName>
        <fullName evidence="3">FAD-binding domain-containing protein</fullName>
    </recommendedName>
</protein>
<keyword evidence="2" id="KW-0472">Membrane</keyword>
<dbReference type="PRINTS" id="PR00420">
    <property type="entry name" value="RNGMNOXGNASE"/>
</dbReference>
<dbReference type="STRING" id="31234.E3LPY2"/>
<dbReference type="EMBL" id="DS268412">
    <property type="protein sequence ID" value="EFP05317.1"/>
    <property type="molecule type" value="Genomic_DNA"/>
</dbReference>
<dbReference type="Gene3D" id="3.50.50.60">
    <property type="entry name" value="FAD/NAD(P)-binding domain"/>
    <property type="match status" value="1"/>
</dbReference>
<dbReference type="HOGENOM" id="CLU_023210_0_1_1"/>
<proteinExistence type="predicted"/>
<gene>
    <name evidence="4" type="ORF">CRE_27359</name>
</gene>
<organism evidence="5">
    <name type="scientific">Caenorhabditis remanei</name>
    <name type="common">Caenorhabditis vulgaris</name>
    <dbReference type="NCBI Taxonomy" id="31234"/>
    <lineage>
        <taxon>Eukaryota</taxon>
        <taxon>Metazoa</taxon>
        <taxon>Ecdysozoa</taxon>
        <taxon>Nematoda</taxon>
        <taxon>Chromadorea</taxon>
        <taxon>Rhabditida</taxon>
        <taxon>Rhabditina</taxon>
        <taxon>Rhabditomorpha</taxon>
        <taxon>Rhabditoidea</taxon>
        <taxon>Rhabditidae</taxon>
        <taxon>Peloderinae</taxon>
        <taxon>Caenorhabditis</taxon>
    </lineage>
</organism>
<keyword evidence="1" id="KW-0560">Oxidoreductase</keyword>
<evidence type="ECO:0000313" key="5">
    <source>
        <dbReference type="Proteomes" id="UP000008281"/>
    </source>
</evidence>
<reference evidence="4" key="1">
    <citation type="submission" date="2007-07" db="EMBL/GenBank/DDBJ databases">
        <title>PCAP assembly of the Caenorhabditis remanei genome.</title>
        <authorList>
            <consortium name="The Caenorhabditis remanei Sequencing Consortium"/>
            <person name="Wilson R.K."/>
        </authorList>
    </citation>
    <scope>NUCLEOTIDE SEQUENCE [LARGE SCALE GENOMIC DNA]</scope>
    <source>
        <strain evidence="4">PB4641</strain>
    </source>
</reference>
<dbReference type="AlphaFoldDB" id="E3LPY2"/>
<sequence>MPSVVIAGGGLVGAVNACFFGQIGWKVTVYESRPDPRGRCLEHGKGINLAFGCRAIGALELIGLKERVIEMGVPIREKLRYQGEKEGVFEKVQTLNEGDYILSINRHRLSQLLVNEAVKYNNVKFLFNCKATKFDINSETLLVETPDGLVTVDGDLILACDGAHSSIRRSLLKHDRFNFSQKYCDIGYIDLSVKIQDTCELKLGIHNSWRTDGVILVALVNRDQKLTGQITAHISSETPFLFLVSMFANFSVFEKYFSTPEDSVEFFKTRIPVVYGIMGEKHILDTFSKNKPQAIISVQCSQHSFFDKLILMGDAAHAMLPFQGQGANCGFEDCVVLQEILEDIGEDLLANAVKEYSRVRTNDTNKMNQMEWDAYVQVSTYSCSEVYAIFLNHELENHKTQWMHTMKTLLKKKLEFFFPSTFALATFSRTPYSEISKKRQIVLKGAQLLIIATVFALFSIFAFFFLNELSLKSPSSEYNL</sequence>
<dbReference type="GO" id="GO:0070189">
    <property type="term" value="P:kynurenine metabolic process"/>
    <property type="evidence" value="ECO:0007669"/>
    <property type="project" value="TreeGrafter"/>
</dbReference>
<keyword evidence="2" id="KW-0812">Transmembrane</keyword>
<accession>E3LPY2</accession>
<dbReference type="InParanoid" id="E3LPY2"/>
<feature type="transmembrane region" description="Helical" evidence="2">
    <location>
        <begin position="446"/>
        <end position="466"/>
    </location>
</feature>
<dbReference type="GO" id="GO:0004502">
    <property type="term" value="F:kynurenine 3-monooxygenase activity"/>
    <property type="evidence" value="ECO:0007669"/>
    <property type="project" value="TreeGrafter"/>
</dbReference>
<keyword evidence="1" id="KW-0503">Monooxygenase</keyword>
<dbReference type="OMA" id="FNCKATK"/>
<dbReference type="SUPFAM" id="SSF51905">
    <property type="entry name" value="FAD/NAD(P)-binding domain"/>
    <property type="match status" value="1"/>
</dbReference>
<feature type="domain" description="FAD-binding" evidence="3">
    <location>
        <begin position="3"/>
        <end position="341"/>
    </location>
</feature>
<dbReference type="Pfam" id="PF01494">
    <property type="entry name" value="FAD_binding_3"/>
    <property type="match status" value="1"/>
</dbReference>
<dbReference type="PANTHER" id="PTHR46028">
    <property type="entry name" value="KYNURENINE 3-MONOOXYGENASE"/>
    <property type="match status" value="1"/>
</dbReference>
<dbReference type="GO" id="GO:0071949">
    <property type="term" value="F:FAD binding"/>
    <property type="evidence" value="ECO:0007669"/>
    <property type="project" value="InterPro"/>
</dbReference>
<evidence type="ECO:0000256" key="1">
    <source>
        <dbReference type="ARBA" id="ARBA00023033"/>
    </source>
</evidence>
<evidence type="ECO:0000259" key="3">
    <source>
        <dbReference type="Pfam" id="PF01494"/>
    </source>
</evidence>
<dbReference type="OrthoDB" id="10053569at2759"/>
<keyword evidence="2" id="KW-1133">Transmembrane helix</keyword>
<evidence type="ECO:0000313" key="4">
    <source>
        <dbReference type="EMBL" id="EFP05317.1"/>
    </source>
</evidence>
<keyword evidence="5" id="KW-1185">Reference proteome</keyword>
<dbReference type="eggNOG" id="KOG2614">
    <property type="taxonomic scope" value="Eukaryota"/>
</dbReference>
<dbReference type="FunCoup" id="E3LPY2">
    <property type="interactions" value="47"/>
</dbReference>